<feature type="domain" description="Hemerythrin-like" evidence="4">
    <location>
        <begin position="7"/>
        <end position="119"/>
    </location>
</feature>
<comment type="caution">
    <text evidence="5">The sequence shown here is derived from an EMBL/GenBank/DDBJ whole genome shotgun (WGS) entry which is preliminary data.</text>
</comment>
<dbReference type="STRING" id="1437059.A6A05_05615"/>
<dbReference type="InterPro" id="IPR035938">
    <property type="entry name" value="Hemerythrin-like_sf"/>
</dbReference>
<evidence type="ECO:0000256" key="1">
    <source>
        <dbReference type="ARBA" id="ARBA00010587"/>
    </source>
</evidence>
<sequence>MDGLNVGVAALDEAHRDMFYLMGDLSEAVHAKSVRAALAMARDFVAKVEGHFDVEGEMMTRLGFPGAAVHQAKHAATRDKVIDLERALSDENLGLASSILGELESVYFRELLNEDMILANYSSAQAS</sequence>
<dbReference type="AlphaFoldDB" id="A0A178MZA3"/>
<dbReference type="CDD" id="cd12107">
    <property type="entry name" value="Hemerythrin"/>
    <property type="match status" value="1"/>
</dbReference>
<dbReference type="SUPFAM" id="SSF47188">
    <property type="entry name" value="Hemerythrin-like"/>
    <property type="match status" value="1"/>
</dbReference>
<dbReference type="InterPro" id="IPR012312">
    <property type="entry name" value="Hemerythrin-like"/>
</dbReference>
<keyword evidence="6" id="KW-1185">Reference proteome</keyword>
<evidence type="ECO:0000256" key="2">
    <source>
        <dbReference type="ARBA" id="ARBA00022723"/>
    </source>
</evidence>
<evidence type="ECO:0000256" key="3">
    <source>
        <dbReference type="ARBA" id="ARBA00023004"/>
    </source>
</evidence>
<gene>
    <name evidence="5" type="ORF">A6A05_05615</name>
</gene>
<dbReference type="Pfam" id="PF01814">
    <property type="entry name" value="Hemerythrin"/>
    <property type="match status" value="1"/>
</dbReference>
<evidence type="ECO:0000313" key="6">
    <source>
        <dbReference type="Proteomes" id="UP000078543"/>
    </source>
</evidence>
<dbReference type="GO" id="GO:0046872">
    <property type="term" value="F:metal ion binding"/>
    <property type="evidence" value="ECO:0007669"/>
    <property type="project" value="UniProtKB-KW"/>
</dbReference>
<dbReference type="Proteomes" id="UP000078543">
    <property type="component" value="Unassembled WGS sequence"/>
</dbReference>
<dbReference type="InterPro" id="IPR012827">
    <property type="entry name" value="Hemerythrin_metal-bd"/>
</dbReference>
<accession>A0A178MZA3</accession>
<organism evidence="5 6">
    <name type="scientific">Magnetospirillum moscoviense</name>
    <dbReference type="NCBI Taxonomy" id="1437059"/>
    <lineage>
        <taxon>Bacteria</taxon>
        <taxon>Pseudomonadati</taxon>
        <taxon>Pseudomonadota</taxon>
        <taxon>Alphaproteobacteria</taxon>
        <taxon>Rhodospirillales</taxon>
        <taxon>Rhodospirillaceae</taxon>
        <taxon>Magnetospirillum</taxon>
    </lineage>
</organism>
<evidence type="ECO:0000259" key="4">
    <source>
        <dbReference type="Pfam" id="PF01814"/>
    </source>
</evidence>
<evidence type="ECO:0000313" key="5">
    <source>
        <dbReference type="EMBL" id="OAN67029.1"/>
    </source>
</evidence>
<dbReference type="Gene3D" id="1.20.120.50">
    <property type="entry name" value="Hemerythrin-like"/>
    <property type="match status" value="1"/>
</dbReference>
<name>A0A178MZA3_9PROT</name>
<dbReference type="NCBIfam" id="TIGR02481">
    <property type="entry name" value="hemeryth_dom"/>
    <property type="match status" value="1"/>
</dbReference>
<comment type="similarity">
    <text evidence="1">Belongs to the hemerythrin family.</text>
</comment>
<keyword evidence="3" id="KW-0408">Iron</keyword>
<proteinExistence type="inferred from homology"/>
<protein>
    <recommendedName>
        <fullName evidence="4">Hemerythrin-like domain-containing protein</fullName>
    </recommendedName>
</protein>
<reference evidence="5 6" key="1">
    <citation type="submission" date="2016-04" db="EMBL/GenBank/DDBJ databases">
        <title>Draft genome sequence of freshwater magnetotactic bacteria Magnetospirillum marisnigri SP-1 and Magnetospirillum moscoviense BB-1.</title>
        <authorList>
            <person name="Koziaeva V."/>
            <person name="Dziuba M.V."/>
            <person name="Ivanov T.M."/>
            <person name="Kuznetsov B."/>
            <person name="Grouzdev D.S."/>
        </authorList>
    </citation>
    <scope>NUCLEOTIDE SEQUENCE [LARGE SCALE GENOMIC DNA]</scope>
    <source>
        <strain evidence="5 6">BB-1</strain>
    </source>
</reference>
<dbReference type="EMBL" id="LWQU01000011">
    <property type="protein sequence ID" value="OAN67029.1"/>
    <property type="molecule type" value="Genomic_DNA"/>
</dbReference>
<keyword evidence="2" id="KW-0479">Metal-binding</keyword>